<dbReference type="AlphaFoldDB" id="A0A4R3HUT3"/>
<organism evidence="1 2">
    <name type="scientific">Paucimonas lemoignei</name>
    <name type="common">Pseudomonas lemoignei</name>
    <dbReference type="NCBI Taxonomy" id="29443"/>
    <lineage>
        <taxon>Bacteria</taxon>
        <taxon>Pseudomonadati</taxon>
        <taxon>Pseudomonadota</taxon>
        <taxon>Betaproteobacteria</taxon>
        <taxon>Burkholderiales</taxon>
        <taxon>Burkholderiaceae</taxon>
        <taxon>Paucimonas</taxon>
    </lineage>
</organism>
<evidence type="ECO:0000313" key="1">
    <source>
        <dbReference type="EMBL" id="TCS35785.1"/>
    </source>
</evidence>
<proteinExistence type="predicted"/>
<dbReference type="Proteomes" id="UP000295382">
    <property type="component" value="Unassembled WGS sequence"/>
</dbReference>
<keyword evidence="2" id="KW-1185">Reference proteome</keyword>
<dbReference type="EMBL" id="SLZQ01000009">
    <property type="protein sequence ID" value="TCS35785.1"/>
    <property type="molecule type" value="Genomic_DNA"/>
</dbReference>
<sequence>MPPNKDHHSRLTQVNFRCSDCGPFKADPDRIVDAPEDEHHPWRYYGNCPYCSRECAQASWERALMKAWKNATGPKTEEGKAASAANLEGHPTKEESLRTRFNAMKHGASAKVAKYFPAKPGKYALCESCEVDRFWCASQPCCVKQTQNFMIHHAAFEQKKPGLLSEMHAEMQAAIFSILQQIIMTIIADGVKIERPVFHFDENGCLHLGEYTDKETGDKRMLMDVSAHPLLKPLTDFLSKNSMSLADMGMTNKVIEAEDMLPGQIATSAAPAISDDEYKRLQLQALQDLAGKVQRSNQLTNQDPILVDFNRENGGSEADVIDVEAKER</sequence>
<evidence type="ECO:0000313" key="2">
    <source>
        <dbReference type="Proteomes" id="UP000295382"/>
    </source>
</evidence>
<accession>A0A4R3HUT3</accession>
<name>A0A4R3HUT3_PAULE</name>
<dbReference type="RefSeq" id="WP_132259465.1">
    <property type="nucleotide sequence ID" value="NZ_SLZQ01000009.1"/>
</dbReference>
<dbReference type="OrthoDB" id="8912822at2"/>
<comment type="caution">
    <text evidence="1">The sequence shown here is derived from an EMBL/GenBank/DDBJ whole genome shotgun (WGS) entry which is preliminary data.</text>
</comment>
<gene>
    <name evidence="1" type="ORF">EDC30_10984</name>
</gene>
<protein>
    <submittedName>
        <fullName evidence="1">Uncharacterized protein</fullName>
    </submittedName>
</protein>
<reference evidence="1 2" key="1">
    <citation type="submission" date="2019-03" db="EMBL/GenBank/DDBJ databases">
        <title>Genomic Encyclopedia of Type Strains, Phase IV (KMG-IV): sequencing the most valuable type-strain genomes for metagenomic binning, comparative biology and taxonomic classification.</title>
        <authorList>
            <person name="Goeker M."/>
        </authorList>
    </citation>
    <scope>NUCLEOTIDE SEQUENCE [LARGE SCALE GENOMIC DNA]</scope>
    <source>
        <strain evidence="1 2">DSM 7445</strain>
    </source>
</reference>